<comment type="caution">
    <text evidence="4">The sequence shown here is derived from an EMBL/GenBank/DDBJ whole genome shotgun (WGS) entry which is preliminary data.</text>
</comment>
<evidence type="ECO:0000256" key="2">
    <source>
        <dbReference type="ARBA" id="ARBA00023159"/>
    </source>
</evidence>
<keyword evidence="2" id="KW-0010">Activator</keyword>
<sequence>MDKKRSLKMHWEKYSEETTFNFSVIHDFLEQNGETVKYEAGEILVEEGEFPSDILFIKEGIARGKRAYEDGNEYVYFQVDQSDGNLGLLEVLGRREAYISTVTSLTEMTAVKIPSYLIYQKIMNDPSLLRRCSVLLSQDLYTTSGNEGLLYRYRGIDRVRHYLIQYFDKNSGGTAAVEVKSKYQDIAFELGISVRTVGRSIQSLKNSGEIMYGKKKVMLDYPHVEKIRKNLH</sequence>
<dbReference type="InterPro" id="IPR018490">
    <property type="entry name" value="cNMP-bd_dom_sf"/>
</dbReference>
<evidence type="ECO:0000313" key="4">
    <source>
        <dbReference type="EMBL" id="MFD2829632.1"/>
    </source>
</evidence>
<dbReference type="InterPro" id="IPR000595">
    <property type="entry name" value="cNMP-bd_dom"/>
</dbReference>
<organism evidence="4 5">
    <name type="scientific">Corticicoccus populi</name>
    <dbReference type="NCBI Taxonomy" id="1812821"/>
    <lineage>
        <taxon>Bacteria</taxon>
        <taxon>Bacillati</taxon>
        <taxon>Bacillota</taxon>
        <taxon>Bacilli</taxon>
        <taxon>Bacillales</taxon>
        <taxon>Staphylococcaceae</taxon>
        <taxon>Corticicoccus</taxon>
    </lineage>
</organism>
<dbReference type="PROSITE" id="PS50042">
    <property type="entry name" value="CNMP_BINDING_3"/>
    <property type="match status" value="1"/>
</dbReference>
<reference evidence="5" key="1">
    <citation type="journal article" date="2019" name="Int. J. Syst. Evol. Microbiol.">
        <title>The Global Catalogue of Microorganisms (GCM) 10K type strain sequencing project: providing services to taxonomists for standard genome sequencing and annotation.</title>
        <authorList>
            <consortium name="The Broad Institute Genomics Platform"/>
            <consortium name="The Broad Institute Genome Sequencing Center for Infectious Disease"/>
            <person name="Wu L."/>
            <person name="Ma J."/>
        </authorList>
    </citation>
    <scope>NUCLEOTIDE SEQUENCE [LARGE SCALE GENOMIC DNA]</scope>
    <source>
        <strain evidence="5">KCTC 33575</strain>
    </source>
</reference>
<evidence type="ECO:0000313" key="5">
    <source>
        <dbReference type="Proteomes" id="UP001597519"/>
    </source>
</evidence>
<dbReference type="InterPro" id="IPR036390">
    <property type="entry name" value="WH_DNA-bd_sf"/>
</dbReference>
<name>A0ABW5WSZ8_9STAP</name>
<accession>A0ABW5WSZ8</accession>
<dbReference type="Gene3D" id="2.60.120.10">
    <property type="entry name" value="Jelly Rolls"/>
    <property type="match status" value="1"/>
</dbReference>
<dbReference type="SUPFAM" id="SSF51206">
    <property type="entry name" value="cAMP-binding domain-like"/>
    <property type="match status" value="1"/>
</dbReference>
<dbReference type="SUPFAM" id="SSF46785">
    <property type="entry name" value="Winged helix' DNA-binding domain"/>
    <property type="match status" value="1"/>
</dbReference>
<feature type="domain" description="Cyclic nucleotide-binding" evidence="3">
    <location>
        <begin position="34"/>
        <end position="131"/>
    </location>
</feature>
<dbReference type="Pfam" id="PF00027">
    <property type="entry name" value="cNMP_binding"/>
    <property type="match status" value="1"/>
</dbReference>
<proteinExistence type="predicted"/>
<evidence type="ECO:0000256" key="1">
    <source>
        <dbReference type="ARBA" id="ARBA00020091"/>
    </source>
</evidence>
<keyword evidence="5" id="KW-1185">Reference proteome</keyword>
<dbReference type="EMBL" id="JBHUOQ010000001">
    <property type="protein sequence ID" value="MFD2829632.1"/>
    <property type="molecule type" value="Genomic_DNA"/>
</dbReference>
<dbReference type="CDD" id="cd00038">
    <property type="entry name" value="CAP_ED"/>
    <property type="match status" value="1"/>
</dbReference>
<gene>
    <name evidence="4" type="ORF">ACFSX4_04070</name>
</gene>
<evidence type="ECO:0000259" key="3">
    <source>
        <dbReference type="PROSITE" id="PS50042"/>
    </source>
</evidence>
<protein>
    <recommendedName>
        <fullName evidence="1">HTH-type transcriptional regulator ArcR</fullName>
    </recommendedName>
</protein>
<dbReference type="Proteomes" id="UP001597519">
    <property type="component" value="Unassembled WGS sequence"/>
</dbReference>
<dbReference type="InterPro" id="IPR014710">
    <property type="entry name" value="RmlC-like_jellyroll"/>
</dbReference>
<dbReference type="RefSeq" id="WP_377771800.1">
    <property type="nucleotide sequence ID" value="NZ_JBHUOQ010000001.1"/>
</dbReference>